<comment type="caution">
    <text evidence="2">The sequence shown here is derived from an EMBL/GenBank/DDBJ whole genome shotgun (WGS) entry which is preliminary data.</text>
</comment>
<dbReference type="AlphaFoldDB" id="A0A7J9GLI1"/>
<evidence type="ECO:0000256" key="1">
    <source>
        <dbReference type="SAM" id="Phobius"/>
    </source>
</evidence>
<evidence type="ECO:0000313" key="2">
    <source>
        <dbReference type="EMBL" id="MBA0798400.1"/>
    </source>
</evidence>
<proteinExistence type="predicted"/>
<keyword evidence="1" id="KW-0472">Membrane</keyword>
<feature type="transmembrane region" description="Helical" evidence="1">
    <location>
        <begin position="20"/>
        <end position="40"/>
    </location>
</feature>
<reference evidence="2 3" key="1">
    <citation type="journal article" date="2019" name="Genome Biol. Evol.">
        <title>Insights into the evolution of the New World diploid cottons (Gossypium, subgenus Houzingenia) based on genome sequencing.</title>
        <authorList>
            <person name="Grover C.E."/>
            <person name="Arick M.A. 2nd"/>
            <person name="Thrash A."/>
            <person name="Conover J.L."/>
            <person name="Sanders W.S."/>
            <person name="Peterson D.G."/>
            <person name="Frelichowski J.E."/>
            <person name="Scheffler J.A."/>
            <person name="Scheffler B.E."/>
            <person name="Wendel J.F."/>
        </authorList>
    </citation>
    <scope>NUCLEOTIDE SEQUENCE [LARGE SCALE GENOMIC DNA]</scope>
    <source>
        <strain evidence="2">0</strain>
        <tissue evidence="2">Leaf</tissue>
    </source>
</reference>
<gene>
    <name evidence="2" type="ORF">Gohar_008992</name>
</gene>
<accession>A0A7J9GLI1</accession>
<keyword evidence="1" id="KW-1133">Transmembrane helix</keyword>
<evidence type="ECO:0000313" key="3">
    <source>
        <dbReference type="Proteomes" id="UP000593560"/>
    </source>
</evidence>
<keyword evidence="3" id="KW-1185">Reference proteome</keyword>
<name>A0A7J9GLI1_9ROSI</name>
<feature type="non-terminal residue" evidence="2">
    <location>
        <position position="78"/>
    </location>
</feature>
<dbReference type="EMBL" id="JABFAD010000005">
    <property type="protein sequence ID" value="MBA0798400.1"/>
    <property type="molecule type" value="Genomic_DNA"/>
</dbReference>
<keyword evidence="1" id="KW-0812">Transmembrane</keyword>
<dbReference type="Proteomes" id="UP000593560">
    <property type="component" value="Unassembled WGS sequence"/>
</dbReference>
<organism evidence="2 3">
    <name type="scientific">Gossypium harknessii</name>
    <dbReference type="NCBI Taxonomy" id="34285"/>
    <lineage>
        <taxon>Eukaryota</taxon>
        <taxon>Viridiplantae</taxon>
        <taxon>Streptophyta</taxon>
        <taxon>Embryophyta</taxon>
        <taxon>Tracheophyta</taxon>
        <taxon>Spermatophyta</taxon>
        <taxon>Magnoliopsida</taxon>
        <taxon>eudicotyledons</taxon>
        <taxon>Gunneridae</taxon>
        <taxon>Pentapetalae</taxon>
        <taxon>rosids</taxon>
        <taxon>malvids</taxon>
        <taxon>Malvales</taxon>
        <taxon>Malvaceae</taxon>
        <taxon>Malvoideae</taxon>
        <taxon>Gossypium</taxon>
    </lineage>
</organism>
<protein>
    <submittedName>
        <fullName evidence="2">Uncharacterized protein</fullName>
    </submittedName>
</protein>
<sequence length="78" mass="8740">TPSSSGKKNKSRVFVSRVLARYSICLLTRVLGYAFLGVLVSKKTEEELANLNIIDEEEVAFREETLVVEDDYKLCVVG</sequence>